<dbReference type="SUPFAM" id="SSF46785">
    <property type="entry name" value="Winged helix' DNA-binding domain"/>
    <property type="match status" value="1"/>
</dbReference>
<sequence length="211" mass="24711">MARKAADSKDLKKDKKKDEKKAKSAKEKTPAKEEKKSAREEKKKKETKEEKKPKDKKKEKLAEESEKTLEEEMEEQLTDEEIENFQIDKVDMDKLTNKVCLFLSNYDDGIIQSELWKKFKLTSRDGSRLALKLERMGIITREKILENKRWTYVLKIKKTPVSTESIENAPCLVCPVEQKCSIDGEVSPRTCQWIEEWTIAELSKPKKKKEQ</sequence>
<organism evidence="2 3">
    <name type="scientific">Candidatus Nitrosotenuis uzonensis</name>
    <dbReference type="NCBI Taxonomy" id="1407055"/>
    <lineage>
        <taxon>Archaea</taxon>
        <taxon>Nitrososphaerota</taxon>
        <taxon>Candidatus Nitrosotenuis</taxon>
    </lineage>
</organism>
<comment type="caution">
    <text evidence="2">The sequence shown here is derived from an EMBL/GenBank/DDBJ whole genome shotgun (WGS) entry which is preliminary data.</text>
</comment>
<dbReference type="AlphaFoldDB" id="V6ATQ4"/>
<evidence type="ECO:0000256" key="1">
    <source>
        <dbReference type="SAM" id="MobiDB-lite"/>
    </source>
</evidence>
<reference evidence="2 3" key="1">
    <citation type="journal article" date="2013" name="PLoS ONE">
        <title>Enrichment and Genome Sequence of the Group I.1a Ammonia-Oxidizing Archaeon ?Ca. Nitrosotenuis uzonensis? Representing a Clade Globally.</title>
        <authorList>
            <person name="Lebedeva E.V."/>
            <person name="Hatzenpichler R."/>
            <person name="Pelletier E."/>
            <person name="Schuster N."/>
            <person name="Hauzmayer S."/>
            <person name="Bulaev A."/>
            <person name="Grigor'eva N.V."/>
            <person name="Galushko A."/>
            <person name="Schmid M."/>
            <person name="Palatinszky M."/>
            <person name="Le Paslier D."/>
            <person name="Daims H."/>
            <person name="Wagner M."/>
        </authorList>
    </citation>
    <scope>NUCLEOTIDE SEQUENCE [LARGE SCALE GENOMIC DNA]</scope>
    <source>
        <strain evidence="2 3">N4</strain>
    </source>
</reference>
<accession>V6ATQ4</accession>
<name>V6ATQ4_9ARCH</name>
<dbReference type="STRING" id="1407055.NITUZ_40262"/>
<proteinExistence type="predicted"/>
<keyword evidence="3" id="KW-1185">Reference proteome</keyword>
<dbReference type="Proteomes" id="UP000018159">
    <property type="component" value="Unassembled WGS sequence"/>
</dbReference>
<dbReference type="EMBL" id="CBTY010000009">
    <property type="protein sequence ID" value="CDI06096.1"/>
    <property type="molecule type" value="Genomic_DNA"/>
</dbReference>
<feature type="compositionally biased region" description="Basic and acidic residues" evidence="1">
    <location>
        <begin position="1"/>
        <end position="70"/>
    </location>
</feature>
<gene>
    <name evidence="2" type="ORF">NITUZ_40262</name>
</gene>
<evidence type="ECO:0000313" key="2">
    <source>
        <dbReference type="EMBL" id="CDI06096.1"/>
    </source>
</evidence>
<evidence type="ECO:0000313" key="3">
    <source>
        <dbReference type="Proteomes" id="UP000018159"/>
    </source>
</evidence>
<protein>
    <submittedName>
        <fullName evidence="2">Uncharacterized protein</fullName>
    </submittedName>
</protein>
<dbReference type="InterPro" id="IPR036390">
    <property type="entry name" value="WH_DNA-bd_sf"/>
</dbReference>
<dbReference type="RefSeq" id="WP_244443832.1">
    <property type="nucleotide sequence ID" value="NZ_CBTY010000009.1"/>
</dbReference>
<feature type="region of interest" description="Disordered" evidence="1">
    <location>
        <begin position="1"/>
        <end position="77"/>
    </location>
</feature>